<dbReference type="InterPro" id="IPR021342">
    <property type="entry name" value="DUF2959"/>
</dbReference>
<reference evidence="2" key="1">
    <citation type="journal article" date="2014" name="Int. J. Syst. Evol. Microbiol.">
        <title>Complete genome sequence of Corynebacterium casei LMG S-19264T (=DSM 44701T), isolated from a smear-ripened cheese.</title>
        <authorList>
            <consortium name="US DOE Joint Genome Institute (JGI-PGF)"/>
            <person name="Walter F."/>
            <person name="Albersmeier A."/>
            <person name="Kalinowski J."/>
            <person name="Ruckert C."/>
        </authorList>
    </citation>
    <scope>NUCLEOTIDE SEQUENCE</scope>
    <source>
        <strain evidence="2">KCTC 12870</strain>
    </source>
</reference>
<accession>A0A8J3DE88</accession>
<protein>
    <submittedName>
        <fullName evidence="2">DUF2959 domain-containing protein</fullName>
    </submittedName>
</protein>
<gene>
    <name evidence="2" type="ORF">GCM10007047_01410</name>
</gene>
<sequence length="214" mass="24503">MKRIISVIVFSAALLFAGCSTMYYGALEQVGIHKRELLVDRVEAAQESQEEAKEQFEDALEAFRATVKVDGGELEKRYDQLKGQYEDCESRAEAVRDRIAAVEDVAESLFREWEAELNEYSREDLRRASQTQLRETRREYNRLIAAMQRAEQKMEPVLTAFGDQVLFLKHNLNARAIASLKNEVTTVERDVAALIDEMNTAIEEAETFIAQMKN</sequence>
<dbReference type="EMBL" id="BMXG01000001">
    <property type="protein sequence ID" value="GHB90397.1"/>
    <property type="molecule type" value="Genomic_DNA"/>
</dbReference>
<evidence type="ECO:0000313" key="2">
    <source>
        <dbReference type="EMBL" id="GHB90397.1"/>
    </source>
</evidence>
<keyword evidence="1" id="KW-0175">Coiled coil</keyword>
<reference evidence="2" key="2">
    <citation type="submission" date="2020-09" db="EMBL/GenBank/DDBJ databases">
        <authorList>
            <person name="Sun Q."/>
            <person name="Kim S."/>
        </authorList>
    </citation>
    <scope>NUCLEOTIDE SEQUENCE</scope>
    <source>
        <strain evidence="2">KCTC 12870</strain>
    </source>
</reference>
<comment type="caution">
    <text evidence="2">The sequence shown here is derived from an EMBL/GenBank/DDBJ whole genome shotgun (WGS) entry which is preliminary data.</text>
</comment>
<dbReference type="PROSITE" id="PS51257">
    <property type="entry name" value="PROKAR_LIPOPROTEIN"/>
    <property type="match status" value="1"/>
</dbReference>
<dbReference type="Gene3D" id="1.20.5.300">
    <property type="match status" value="1"/>
</dbReference>
<proteinExistence type="predicted"/>
<evidence type="ECO:0000256" key="1">
    <source>
        <dbReference type="SAM" id="Coils"/>
    </source>
</evidence>
<dbReference type="AlphaFoldDB" id="A0A8J3DE88"/>
<keyword evidence="3" id="KW-1185">Reference proteome</keyword>
<dbReference type="RefSeq" id="WP_189510803.1">
    <property type="nucleotide sequence ID" value="NZ_BMXG01000001.1"/>
</dbReference>
<dbReference type="Pfam" id="PF11172">
    <property type="entry name" value="DUF2959"/>
    <property type="match status" value="1"/>
</dbReference>
<name>A0A8J3DE88_9BACT</name>
<feature type="coiled-coil region" evidence="1">
    <location>
        <begin position="35"/>
        <end position="153"/>
    </location>
</feature>
<dbReference type="Proteomes" id="UP000642829">
    <property type="component" value="Unassembled WGS sequence"/>
</dbReference>
<feature type="coiled-coil region" evidence="1">
    <location>
        <begin position="177"/>
        <end position="204"/>
    </location>
</feature>
<evidence type="ECO:0000313" key="3">
    <source>
        <dbReference type="Proteomes" id="UP000642829"/>
    </source>
</evidence>
<organism evidence="2 3">
    <name type="scientific">Cerasicoccus arenae</name>
    <dbReference type="NCBI Taxonomy" id="424488"/>
    <lineage>
        <taxon>Bacteria</taxon>
        <taxon>Pseudomonadati</taxon>
        <taxon>Verrucomicrobiota</taxon>
        <taxon>Opitutia</taxon>
        <taxon>Puniceicoccales</taxon>
        <taxon>Cerasicoccaceae</taxon>
        <taxon>Cerasicoccus</taxon>
    </lineage>
</organism>